<organism evidence="14 15">
    <name type="scientific">Adineta steineri</name>
    <dbReference type="NCBI Taxonomy" id="433720"/>
    <lineage>
        <taxon>Eukaryota</taxon>
        <taxon>Metazoa</taxon>
        <taxon>Spiralia</taxon>
        <taxon>Gnathifera</taxon>
        <taxon>Rotifera</taxon>
        <taxon>Eurotatoria</taxon>
        <taxon>Bdelloidea</taxon>
        <taxon>Adinetida</taxon>
        <taxon>Adinetidae</taxon>
        <taxon>Adineta</taxon>
    </lineage>
</organism>
<reference evidence="14" key="1">
    <citation type="submission" date="2021-02" db="EMBL/GenBank/DDBJ databases">
        <authorList>
            <person name="Nowell W R."/>
        </authorList>
    </citation>
    <scope>NUCLEOTIDE SEQUENCE</scope>
</reference>
<dbReference type="EMBL" id="CAJOAY010000277">
    <property type="protein sequence ID" value="CAF3613761.1"/>
    <property type="molecule type" value="Genomic_DNA"/>
</dbReference>
<dbReference type="SUPFAM" id="SSF53850">
    <property type="entry name" value="Periplasmic binding protein-like II"/>
    <property type="match status" value="1"/>
</dbReference>
<evidence type="ECO:0000256" key="1">
    <source>
        <dbReference type="ARBA" id="ARBA00004141"/>
    </source>
</evidence>
<dbReference type="OrthoDB" id="10058240at2759"/>
<dbReference type="Gene3D" id="3.40.190.10">
    <property type="entry name" value="Periplasmic binding protein-like II"/>
    <property type="match status" value="1"/>
</dbReference>
<keyword evidence="9" id="KW-1071">Ligand-gated ion channel</keyword>
<evidence type="ECO:0000313" key="15">
    <source>
        <dbReference type="Proteomes" id="UP000663881"/>
    </source>
</evidence>
<evidence type="ECO:0000256" key="4">
    <source>
        <dbReference type="ARBA" id="ARBA00022989"/>
    </source>
</evidence>
<feature type="transmembrane region" description="Helical" evidence="11">
    <location>
        <begin position="26"/>
        <end position="47"/>
    </location>
</feature>
<evidence type="ECO:0000256" key="11">
    <source>
        <dbReference type="SAM" id="Phobius"/>
    </source>
</evidence>
<evidence type="ECO:0000256" key="2">
    <source>
        <dbReference type="ARBA" id="ARBA00022448"/>
    </source>
</evidence>
<sequence>MGFWFSFSNIVGYGADFHANTALGRFITAGLYLLSLTLVASCTANLASNLTISKSNDIVSRLDDLKNGKVLYSHIRIYVGTSMEDIYLNEISKGKRNFYRIQTSEQMYNALLAEIIDVRIVDSGEGEYVSNNIRCSLTLVGTDFYAVEMGIVMPEQS</sequence>
<dbReference type="PANTHER" id="PTHR18966">
    <property type="entry name" value="IONOTROPIC GLUTAMATE RECEPTOR"/>
    <property type="match status" value="1"/>
</dbReference>
<comment type="caution">
    <text evidence="14">The sequence shown here is derived from an EMBL/GenBank/DDBJ whole genome shotgun (WGS) entry which is preliminary data.</text>
</comment>
<comment type="subcellular location">
    <subcellularLocation>
        <location evidence="1">Membrane</location>
        <topology evidence="1">Multi-pass membrane protein</topology>
    </subcellularLocation>
</comment>
<evidence type="ECO:0000256" key="3">
    <source>
        <dbReference type="ARBA" id="ARBA00022692"/>
    </source>
</evidence>
<dbReference type="AlphaFoldDB" id="A0A818NVT1"/>
<evidence type="ECO:0000259" key="12">
    <source>
        <dbReference type="Pfam" id="PF00060"/>
    </source>
</evidence>
<gene>
    <name evidence="14" type="ORF">OKA104_LOCUS7259</name>
    <name evidence="13" type="ORF">VCS650_LOCUS2535</name>
</gene>
<evidence type="ECO:0000256" key="7">
    <source>
        <dbReference type="ARBA" id="ARBA00023170"/>
    </source>
</evidence>
<keyword evidence="7" id="KW-0675">Receptor</keyword>
<keyword evidence="8" id="KW-0325">Glycoprotein</keyword>
<keyword evidence="5" id="KW-0406">Ion transport</keyword>
<dbReference type="InterPro" id="IPR015683">
    <property type="entry name" value="Ionotropic_Glu_rcpt"/>
</dbReference>
<proteinExistence type="predicted"/>
<feature type="domain" description="Ionotropic glutamate receptor C-terminal" evidence="12">
    <location>
        <begin position="3"/>
        <end position="95"/>
    </location>
</feature>
<evidence type="ECO:0000256" key="6">
    <source>
        <dbReference type="ARBA" id="ARBA00023136"/>
    </source>
</evidence>
<keyword evidence="10" id="KW-0407">Ion channel</keyword>
<dbReference type="GO" id="GO:0016020">
    <property type="term" value="C:membrane"/>
    <property type="evidence" value="ECO:0007669"/>
    <property type="project" value="UniProtKB-SubCell"/>
</dbReference>
<evidence type="ECO:0000313" key="13">
    <source>
        <dbReference type="EMBL" id="CAF0773910.1"/>
    </source>
</evidence>
<keyword evidence="3 11" id="KW-0812">Transmembrane</keyword>
<keyword evidence="2" id="KW-0813">Transport</keyword>
<accession>A0A818NVT1</accession>
<dbReference type="SUPFAM" id="SSF81324">
    <property type="entry name" value="Voltage-gated potassium channels"/>
    <property type="match status" value="1"/>
</dbReference>
<keyword evidence="6 11" id="KW-0472">Membrane</keyword>
<dbReference type="InterPro" id="IPR001320">
    <property type="entry name" value="Iontro_rcpt_C"/>
</dbReference>
<dbReference type="Proteomes" id="UP000663891">
    <property type="component" value="Unassembled WGS sequence"/>
</dbReference>
<dbReference type="GO" id="GO:0015276">
    <property type="term" value="F:ligand-gated monoatomic ion channel activity"/>
    <property type="evidence" value="ECO:0007669"/>
    <property type="project" value="InterPro"/>
</dbReference>
<keyword evidence="4 11" id="KW-1133">Transmembrane helix</keyword>
<evidence type="ECO:0000256" key="10">
    <source>
        <dbReference type="ARBA" id="ARBA00023303"/>
    </source>
</evidence>
<name>A0A818NVT1_9BILA</name>
<dbReference type="EMBL" id="CAJNON010000012">
    <property type="protein sequence ID" value="CAF0773910.1"/>
    <property type="molecule type" value="Genomic_DNA"/>
</dbReference>
<evidence type="ECO:0000256" key="5">
    <source>
        <dbReference type="ARBA" id="ARBA00023065"/>
    </source>
</evidence>
<protein>
    <recommendedName>
        <fullName evidence="12">Ionotropic glutamate receptor C-terminal domain-containing protein</fullName>
    </recommendedName>
</protein>
<evidence type="ECO:0000256" key="9">
    <source>
        <dbReference type="ARBA" id="ARBA00023286"/>
    </source>
</evidence>
<dbReference type="Proteomes" id="UP000663881">
    <property type="component" value="Unassembled WGS sequence"/>
</dbReference>
<dbReference type="Pfam" id="PF00060">
    <property type="entry name" value="Lig_chan"/>
    <property type="match status" value="1"/>
</dbReference>
<dbReference type="Gene3D" id="1.10.287.70">
    <property type="match status" value="1"/>
</dbReference>
<evidence type="ECO:0000313" key="14">
    <source>
        <dbReference type="EMBL" id="CAF3613761.1"/>
    </source>
</evidence>
<evidence type="ECO:0000256" key="8">
    <source>
        <dbReference type="ARBA" id="ARBA00023180"/>
    </source>
</evidence>